<comment type="subcellular location">
    <subcellularLocation>
        <location evidence="1">Nucleus</location>
    </subcellularLocation>
</comment>
<gene>
    <name evidence="7" type="ORF">AABB24_024456</name>
</gene>
<evidence type="ECO:0000256" key="3">
    <source>
        <dbReference type="ARBA" id="ARBA00023163"/>
    </source>
</evidence>
<dbReference type="Gene3D" id="4.10.280.10">
    <property type="entry name" value="Helix-loop-helix DNA-binding domain"/>
    <property type="match status" value="1"/>
</dbReference>
<dbReference type="CDD" id="cd11446">
    <property type="entry name" value="bHLH_AtILR3_like"/>
    <property type="match status" value="1"/>
</dbReference>
<dbReference type="InterPro" id="IPR036638">
    <property type="entry name" value="HLH_DNA-bd_sf"/>
</dbReference>
<dbReference type="EMBL" id="JBJKTR010000014">
    <property type="protein sequence ID" value="KAL3345495.1"/>
    <property type="molecule type" value="Genomic_DNA"/>
</dbReference>
<keyword evidence="8" id="KW-1185">Reference proteome</keyword>
<keyword evidence="2" id="KW-0805">Transcription regulation</keyword>
<accession>A0ABD2SNR8</accession>
<comment type="caution">
    <text evidence="7">The sequence shown here is derived from an EMBL/GenBank/DDBJ whole genome shotgun (WGS) entry which is preliminary data.</text>
</comment>
<evidence type="ECO:0000256" key="5">
    <source>
        <dbReference type="SAM" id="Coils"/>
    </source>
</evidence>
<reference evidence="7 8" key="1">
    <citation type="submission" date="2024-05" db="EMBL/GenBank/DDBJ databases">
        <title>De novo assembly of an allotetraploid wild potato.</title>
        <authorList>
            <person name="Hosaka A.J."/>
        </authorList>
    </citation>
    <scope>NUCLEOTIDE SEQUENCE [LARGE SCALE GENOMIC DNA]</scope>
    <source>
        <tissue evidence="7">Young leaves</tissue>
    </source>
</reference>
<dbReference type="PROSITE" id="PS50888">
    <property type="entry name" value="BHLH"/>
    <property type="match status" value="1"/>
</dbReference>
<dbReference type="SUPFAM" id="SSF47459">
    <property type="entry name" value="HLH, helix-loop-helix DNA-binding domain"/>
    <property type="match status" value="1"/>
</dbReference>
<name>A0ABD2SNR8_9SOLN</name>
<evidence type="ECO:0000313" key="7">
    <source>
        <dbReference type="EMBL" id="KAL3345495.1"/>
    </source>
</evidence>
<evidence type="ECO:0000256" key="2">
    <source>
        <dbReference type="ARBA" id="ARBA00023015"/>
    </source>
</evidence>
<feature type="coiled-coil region" evidence="5">
    <location>
        <begin position="175"/>
        <end position="237"/>
    </location>
</feature>
<dbReference type="AlphaFoldDB" id="A0ABD2SNR8"/>
<dbReference type="SMART" id="SM00353">
    <property type="entry name" value="HLH"/>
    <property type="match status" value="1"/>
</dbReference>
<feature type="domain" description="BHLH" evidence="6">
    <location>
        <begin position="134"/>
        <end position="185"/>
    </location>
</feature>
<keyword evidence="4" id="KW-0539">Nucleus</keyword>
<feature type="non-terminal residue" evidence="7">
    <location>
        <position position="1"/>
    </location>
</feature>
<dbReference type="Pfam" id="PF00010">
    <property type="entry name" value="HLH"/>
    <property type="match status" value="1"/>
</dbReference>
<dbReference type="Proteomes" id="UP001627284">
    <property type="component" value="Unassembled WGS sequence"/>
</dbReference>
<dbReference type="InterPro" id="IPR044818">
    <property type="entry name" value="ILR3-like"/>
</dbReference>
<evidence type="ECO:0000259" key="6">
    <source>
        <dbReference type="PROSITE" id="PS50888"/>
    </source>
</evidence>
<organism evidence="7 8">
    <name type="scientific">Solanum stoloniferum</name>
    <dbReference type="NCBI Taxonomy" id="62892"/>
    <lineage>
        <taxon>Eukaryota</taxon>
        <taxon>Viridiplantae</taxon>
        <taxon>Streptophyta</taxon>
        <taxon>Embryophyta</taxon>
        <taxon>Tracheophyta</taxon>
        <taxon>Spermatophyta</taxon>
        <taxon>Magnoliopsida</taxon>
        <taxon>eudicotyledons</taxon>
        <taxon>Gunneridae</taxon>
        <taxon>Pentapetalae</taxon>
        <taxon>asterids</taxon>
        <taxon>lamiids</taxon>
        <taxon>Solanales</taxon>
        <taxon>Solanaceae</taxon>
        <taxon>Solanoideae</taxon>
        <taxon>Solaneae</taxon>
        <taxon>Solanum</taxon>
    </lineage>
</organism>
<dbReference type="InterPro" id="IPR011598">
    <property type="entry name" value="bHLH_dom"/>
</dbReference>
<protein>
    <recommendedName>
        <fullName evidence="6">BHLH domain-containing protein</fullName>
    </recommendedName>
</protein>
<keyword evidence="3" id="KW-0804">Transcription</keyword>
<dbReference type="GO" id="GO:0005634">
    <property type="term" value="C:nucleus"/>
    <property type="evidence" value="ECO:0007669"/>
    <property type="project" value="UniProtKB-SubCell"/>
</dbReference>
<evidence type="ECO:0000256" key="4">
    <source>
        <dbReference type="ARBA" id="ARBA00023242"/>
    </source>
</evidence>
<dbReference type="PANTHER" id="PTHR46133">
    <property type="entry name" value="BHLH TRANSCRIPTION FACTOR"/>
    <property type="match status" value="1"/>
</dbReference>
<evidence type="ECO:0000313" key="8">
    <source>
        <dbReference type="Proteomes" id="UP001627284"/>
    </source>
</evidence>
<evidence type="ECO:0000256" key="1">
    <source>
        <dbReference type="ARBA" id="ARBA00004123"/>
    </source>
</evidence>
<keyword evidence="5" id="KW-0175">Coiled coil</keyword>
<dbReference type="PANTHER" id="PTHR46133:SF23">
    <property type="entry name" value="TRANSCRIPTION FACTOR ILR3-LIKE"/>
    <property type="match status" value="1"/>
</dbReference>
<sequence length="295" mass="33157">RGRLNFFTVKNKISLHHTYNFLALLHLLSSFSSFFPLPPNTQVGLGYPTIFNRNFPAPVVLTSEKMAETEEDGSNWLIELGLMEDLPSLEPNAQWPSNAFSLPNNLSSGLEDSYGNSDSLKECGSKKRVRSGACASDSKAHREKMRRDKLNDRFQELSSILEPGKQPKMDKSVILGDAVRMVVQLRDEAQKLKESNNNLQEKVIELKAEKNELRDEKQKLKAEKDKLEQHLKAMNTQPGFLPHPPAMPSPFSASHQVFASKMMPYLGYPGIPMWQFVPPAAVDTSEDHSLRPPVA</sequence>
<proteinExistence type="predicted"/>